<reference evidence="2 3" key="1">
    <citation type="submission" date="2020-08" db="EMBL/GenBank/DDBJ databases">
        <title>Genomic Encyclopedia of Type Strains, Phase III (KMG-III): the genomes of soil and plant-associated and newly described type strains.</title>
        <authorList>
            <person name="Whitman W."/>
        </authorList>
    </citation>
    <scope>NUCLEOTIDE SEQUENCE [LARGE SCALE GENOMIC DNA]</scope>
    <source>
        <strain evidence="2 3">CECT 8960</strain>
    </source>
</reference>
<protein>
    <recommendedName>
        <fullName evidence="4">PE family protein</fullName>
    </recommendedName>
</protein>
<gene>
    <name evidence="2" type="ORF">FHR82_002823</name>
</gene>
<proteinExistence type="predicted"/>
<dbReference type="EMBL" id="JACHJQ010000003">
    <property type="protein sequence ID" value="MBB4906603.1"/>
    <property type="molecule type" value="Genomic_DNA"/>
</dbReference>
<evidence type="ECO:0000313" key="2">
    <source>
        <dbReference type="EMBL" id="MBB4906603.1"/>
    </source>
</evidence>
<feature type="region of interest" description="Disordered" evidence="1">
    <location>
        <begin position="1"/>
        <end position="28"/>
    </location>
</feature>
<dbReference type="Proteomes" id="UP000520767">
    <property type="component" value="Unassembled WGS sequence"/>
</dbReference>
<evidence type="ECO:0000256" key="1">
    <source>
        <dbReference type="SAM" id="MobiDB-lite"/>
    </source>
</evidence>
<sequence>MSGRLEQSEGYRRLEKMGSPTPVESTSAGFAYDEATLTSLVTKWTELADRYLASSQRVSTDPIAPPGLDFASRGQADAATNATKEYYEYVVRNYWYCIEQAQLLQDTLDDYRGQEHQSVLLINKSGPQAGI</sequence>
<accession>A0A7W7Q4D3</accession>
<comment type="caution">
    <text evidence="2">The sequence shown here is derived from an EMBL/GenBank/DDBJ whole genome shotgun (WGS) entry which is preliminary data.</text>
</comment>
<evidence type="ECO:0000313" key="3">
    <source>
        <dbReference type="Proteomes" id="UP000520767"/>
    </source>
</evidence>
<organism evidence="2 3">
    <name type="scientific">Actinophytocola algeriensis</name>
    <dbReference type="NCBI Taxonomy" id="1768010"/>
    <lineage>
        <taxon>Bacteria</taxon>
        <taxon>Bacillati</taxon>
        <taxon>Actinomycetota</taxon>
        <taxon>Actinomycetes</taxon>
        <taxon>Pseudonocardiales</taxon>
        <taxon>Pseudonocardiaceae</taxon>
    </lineage>
</organism>
<dbReference type="AlphaFoldDB" id="A0A7W7Q4D3"/>
<keyword evidence="3" id="KW-1185">Reference proteome</keyword>
<name>A0A7W7Q4D3_9PSEU</name>
<feature type="compositionally biased region" description="Basic and acidic residues" evidence="1">
    <location>
        <begin position="1"/>
        <end position="16"/>
    </location>
</feature>
<dbReference type="RefSeq" id="WP_184810795.1">
    <property type="nucleotide sequence ID" value="NZ_JACHJQ010000003.1"/>
</dbReference>
<evidence type="ECO:0008006" key="4">
    <source>
        <dbReference type="Google" id="ProtNLM"/>
    </source>
</evidence>